<organism evidence="4 5">
    <name type="scientific">Arabis alpina</name>
    <name type="common">Alpine rock-cress</name>
    <dbReference type="NCBI Taxonomy" id="50452"/>
    <lineage>
        <taxon>Eukaryota</taxon>
        <taxon>Viridiplantae</taxon>
        <taxon>Streptophyta</taxon>
        <taxon>Embryophyta</taxon>
        <taxon>Tracheophyta</taxon>
        <taxon>Spermatophyta</taxon>
        <taxon>Magnoliopsida</taxon>
        <taxon>eudicotyledons</taxon>
        <taxon>Gunneridae</taxon>
        <taxon>Pentapetalae</taxon>
        <taxon>rosids</taxon>
        <taxon>malvids</taxon>
        <taxon>Brassicales</taxon>
        <taxon>Brassicaceae</taxon>
        <taxon>Arabideae</taxon>
        <taxon>Arabis</taxon>
    </lineage>
</organism>
<dbReference type="OrthoDB" id="1084811at2759"/>
<dbReference type="InterPro" id="IPR011009">
    <property type="entry name" value="Kinase-like_dom_sf"/>
</dbReference>
<dbReference type="Gene3D" id="3.30.200.20">
    <property type="entry name" value="Phosphorylase Kinase, domain 1"/>
    <property type="match status" value="1"/>
</dbReference>
<dbReference type="eggNOG" id="KOG1187">
    <property type="taxonomic scope" value="Eukaryota"/>
</dbReference>
<dbReference type="GO" id="GO:0005886">
    <property type="term" value="C:plasma membrane"/>
    <property type="evidence" value="ECO:0007669"/>
    <property type="project" value="TreeGrafter"/>
</dbReference>
<dbReference type="InterPro" id="IPR045274">
    <property type="entry name" value="WAK-like"/>
</dbReference>
<dbReference type="PANTHER" id="PTHR27005:SF188">
    <property type="entry name" value="INACTIVE SERINE_THREONINE-PROTEIN KINASE ZRK12-RELATED"/>
    <property type="match status" value="1"/>
</dbReference>
<dbReference type="GO" id="GO:0004674">
    <property type="term" value="F:protein serine/threonine kinase activity"/>
    <property type="evidence" value="ECO:0007669"/>
    <property type="project" value="TreeGrafter"/>
</dbReference>
<dbReference type="PROSITE" id="PS50011">
    <property type="entry name" value="PROTEIN_KINASE_DOM"/>
    <property type="match status" value="1"/>
</dbReference>
<evidence type="ECO:0000313" key="4">
    <source>
        <dbReference type="EMBL" id="KFK35009.1"/>
    </source>
</evidence>
<feature type="domain" description="Protein kinase" evidence="3">
    <location>
        <begin position="52"/>
        <end position="366"/>
    </location>
</feature>
<keyword evidence="2" id="KW-0067">ATP-binding</keyword>
<dbReference type="InterPro" id="IPR000719">
    <property type="entry name" value="Prot_kinase_dom"/>
</dbReference>
<evidence type="ECO:0000256" key="2">
    <source>
        <dbReference type="ARBA" id="ARBA00022840"/>
    </source>
</evidence>
<dbReference type="SUPFAM" id="SSF56112">
    <property type="entry name" value="Protein kinase-like (PK-like)"/>
    <property type="match status" value="1"/>
</dbReference>
<accession>A0A087GYQ7</accession>
<dbReference type="SMART" id="SM00220">
    <property type="entry name" value="S_TKc"/>
    <property type="match status" value="1"/>
</dbReference>
<dbReference type="GO" id="GO:0005524">
    <property type="term" value="F:ATP binding"/>
    <property type="evidence" value="ECO:0007669"/>
    <property type="project" value="UniProtKB-KW"/>
</dbReference>
<protein>
    <recommendedName>
        <fullName evidence="3">Protein kinase domain-containing protein</fullName>
    </recommendedName>
</protein>
<dbReference type="Pfam" id="PF00069">
    <property type="entry name" value="Pkinase"/>
    <property type="match status" value="1"/>
</dbReference>
<proteinExistence type="predicted"/>
<dbReference type="Gramene" id="KFK35009">
    <property type="protein sequence ID" value="KFK35009"/>
    <property type="gene ID" value="AALP_AA5G222300"/>
</dbReference>
<reference evidence="5" key="1">
    <citation type="journal article" date="2015" name="Nat. Plants">
        <title>Genome expansion of Arabis alpina linked with retrotransposition and reduced symmetric DNA methylation.</title>
        <authorList>
            <person name="Willing E.M."/>
            <person name="Rawat V."/>
            <person name="Mandakova T."/>
            <person name="Maumus F."/>
            <person name="James G.V."/>
            <person name="Nordstroem K.J."/>
            <person name="Becker C."/>
            <person name="Warthmann N."/>
            <person name="Chica C."/>
            <person name="Szarzynska B."/>
            <person name="Zytnicki M."/>
            <person name="Albani M.C."/>
            <person name="Kiefer C."/>
            <person name="Bergonzi S."/>
            <person name="Castaings L."/>
            <person name="Mateos J.L."/>
            <person name="Berns M.C."/>
            <person name="Bujdoso N."/>
            <person name="Piofczyk T."/>
            <person name="de Lorenzo L."/>
            <person name="Barrero-Sicilia C."/>
            <person name="Mateos I."/>
            <person name="Piednoel M."/>
            <person name="Hagmann J."/>
            <person name="Chen-Min-Tao R."/>
            <person name="Iglesias-Fernandez R."/>
            <person name="Schuster S.C."/>
            <person name="Alonso-Blanco C."/>
            <person name="Roudier F."/>
            <person name="Carbonero P."/>
            <person name="Paz-Ares J."/>
            <person name="Davis S.J."/>
            <person name="Pecinka A."/>
            <person name="Quesneville H."/>
            <person name="Colot V."/>
            <person name="Lysak M.A."/>
            <person name="Weigel D."/>
            <person name="Coupland G."/>
            <person name="Schneeberger K."/>
        </authorList>
    </citation>
    <scope>NUCLEOTIDE SEQUENCE [LARGE SCALE GENOMIC DNA]</scope>
    <source>
        <strain evidence="5">cv. Pajares</strain>
    </source>
</reference>
<keyword evidence="1" id="KW-0547">Nucleotide-binding</keyword>
<dbReference type="Proteomes" id="UP000029120">
    <property type="component" value="Chromosome 5"/>
</dbReference>
<dbReference type="Gene3D" id="1.10.510.10">
    <property type="entry name" value="Transferase(Phosphotransferase) domain 1"/>
    <property type="match status" value="1"/>
</dbReference>
<sequence length="366" mass="42272">MDWWKKKKSLTVVQKQSLARGLERGAMLTEDLIECCDGKSNPIKFFSPSQIFKATENLCKSSIVSEFYDYERWYSGTLDNQRMILVKKSWRAQPSNPEGFCSEVRDIAISSMVSGHKNFMKLVGCCLETEIPFMVYYVGKKQYSRIDLVTILSWKRRMKIAEEIATALAYLHTAFSRPFLYCNMDIRNILLDEDGVAKLIDFSNCVSIPHGETFVKLGYVRGAYDYIDDDYMTTGLVSEITDAFAFGILMQKLLTGEEVFRHLYGRKDWKNLAKRKFPRWLSKSLGEERMNEIVDPKMLEKMGGVSEEERCRMEAFLILSERCIRLRGEVPKMVQVAKELKRLRKDLTSSSFSSGETQIGPAQRHF</sequence>
<dbReference type="EMBL" id="CM002873">
    <property type="protein sequence ID" value="KFK35009.1"/>
    <property type="molecule type" value="Genomic_DNA"/>
</dbReference>
<evidence type="ECO:0000256" key="1">
    <source>
        <dbReference type="ARBA" id="ARBA00022741"/>
    </source>
</evidence>
<dbReference type="PANTHER" id="PTHR27005">
    <property type="entry name" value="WALL-ASSOCIATED RECEPTOR KINASE-LIKE 21"/>
    <property type="match status" value="1"/>
</dbReference>
<evidence type="ECO:0000259" key="3">
    <source>
        <dbReference type="PROSITE" id="PS50011"/>
    </source>
</evidence>
<dbReference type="AlphaFoldDB" id="A0A087GYQ7"/>
<dbReference type="OMA" id="ERWYSGT"/>
<keyword evidence="5" id="KW-1185">Reference proteome</keyword>
<evidence type="ECO:0000313" key="5">
    <source>
        <dbReference type="Proteomes" id="UP000029120"/>
    </source>
</evidence>
<gene>
    <name evidence="4" type="ordered locus">AALP_Aa5g222300</name>
</gene>
<dbReference type="GO" id="GO:0007166">
    <property type="term" value="P:cell surface receptor signaling pathway"/>
    <property type="evidence" value="ECO:0007669"/>
    <property type="project" value="InterPro"/>
</dbReference>
<name>A0A087GYQ7_ARAAL</name>